<feature type="domain" description="EAL" evidence="2">
    <location>
        <begin position="508"/>
        <end position="758"/>
    </location>
</feature>
<dbReference type="Gene3D" id="6.10.340.10">
    <property type="match status" value="1"/>
</dbReference>
<dbReference type="RefSeq" id="WP_343756073.1">
    <property type="nucleotide sequence ID" value="NZ_BAAADB010000004.1"/>
</dbReference>
<dbReference type="InterPro" id="IPR001633">
    <property type="entry name" value="EAL_dom"/>
</dbReference>
<dbReference type="SUPFAM" id="SSF55073">
    <property type="entry name" value="Nucleotide cyclase"/>
    <property type="match status" value="1"/>
</dbReference>
<dbReference type="Pfam" id="PF00563">
    <property type="entry name" value="EAL"/>
    <property type="match status" value="1"/>
</dbReference>
<evidence type="ECO:0008006" key="7">
    <source>
        <dbReference type="Google" id="ProtNLM"/>
    </source>
</evidence>
<dbReference type="PANTHER" id="PTHR33121:SF70">
    <property type="entry name" value="SIGNALING PROTEIN YKOW"/>
    <property type="match status" value="1"/>
</dbReference>
<dbReference type="InterPro" id="IPR050706">
    <property type="entry name" value="Cyclic-di-GMP_PDE-like"/>
</dbReference>
<evidence type="ECO:0000313" key="6">
    <source>
        <dbReference type="Proteomes" id="UP001500191"/>
    </source>
</evidence>
<evidence type="ECO:0000259" key="2">
    <source>
        <dbReference type="PROSITE" id="PS50883"/>
    </source>
</evidence>
<dbReference type="SMART" id="SM00267">
    <property type="entry name" value="GGDEF"/>
    <property type="match status" value="1"/>
</dbReference>
<keyword evidence="1" id="KW-0472">Membrane</keyword>
<dbReference type="Gene3D" id="3.20.20.450">
    <property type="entry name" value="EAL domain"/>
    <property type="match status" value="1"/>
</dbReference>
<proteinExistence type="predicted"/>
<keyword evidence="1" id="KW-0812">Transmembrane</keyword>
<dbReference type="Gene3D" id="3.30.70.270">
    <property type="match status" value="1"/>
</dbReference>
<organism evidence="5 6">
    <name type="scientific">Deinococcus depolymerans</name>
    <dbReference type="NCBI Taxonomy" id="392408"/>
    <lineage>
        <taxon>Bacteria</taxon>
        <taxon>Thermotogati</taxon>
        <taxon>Deinococcota</taxon>
        <taxon>Deinococci</taxon>
        <taxon>Deinococcales</taxon>
        <taxon>Deinococcaceae</taxon>
        <taxon>Deinococcus</taxon>
    </lineage>
</organism>
<protein>
    <recommendedName>
        <fullName evidence="7">EAL domain-containing protein</fullName>
    </recommendedName>
</protein>
<dbReference type="PROSITE" id="PS50883">
    <property type="entry name" value="EAL"/>
    <property type="match status" value="1"/>
</dbReference>
<dbReference type="InterPro" id="IPR007892">
    <property type="entry name" value="CHASE4"/>
</dbReference>
<keyword evidence="1" id="KW-1133">Transmembrane helix</keyword>
<dbReference type="CDD" id="cd01948">
    <property type="entry name" value="EAL"/>
    <property type="match status" value="1"/>
</dbReference>
<feature type="transmembrane region" description="Helical" evidence="1">
    <location>
        <begin position="26"/>
        <end position="48"/>
    </location>
</feature>
<dbReference type="SMART" id="SM00304">
    <property type="entry name" value="HAMP"/>
    <property type="match status" value="1"/>
</dbReference>
<dbReference type="InterPro" id="IPR000160">
    <property type="entry name" value="GGDEF_dom"/>
</dbReference>
<evidence type="ECO:0000259" key="3">
    <source>
        <dbReference type="PROSITE" id="PS50885"/>
    </source>
</evidence>
<dbReference type="Pfam" id="PF00990">
    <property type="entry name" value="GGDEF"/>
    <property type="match status" value="1"/>
</dbReference>
<dbReference type="PANTHER" id="PTHR33121">
    <property type="entry name" value="CYCLIC DI-GMP PHOSPHODIESTERASE PDEF"/>
    <property type="match status" value="1"/>
</dbReference>
<dbReference type="InterPro" id="IPR029787">
    <property type="entry name" value="Nucleotide_cyclase"/>
</dbReference>
<comment type="caution">
    <text evidence="5">The sequence shown here is derived from an EMBL/GenBank/DDBJ whole genome shotgun (WGS) entry which is preliminary data.</text>
</comment>
<reference evidence="5 6" key="1">
    <citation type="journal article" date="2019" name="Int. J. Syst. Evol. Microbiol.">
        <title>The Global Catalogue of Microorganisms (GCM) 10K type strain sequencing project: providing services to taxonomists for standard genome sequencing and annotation.</title>
        <authorList>
            <consortium name="The Broad Institute Genomics Platform"/>
            <consortium name="The Broad Institute Genome Sequencing Center for Infectious Disease"/>
            <person name="Wu L."/>
            <person name="Ma J."/>
        </authorList>
    </citation>
    <scope>NUCLEOTIDE SEQUENCE [LARGE SCALE GENOMIC DNA]</scope>
    <source>
        <strain evidence="5 6">JCM 14368</strain>
    </source>
</reference>
<dbReference type="InterPro" id="IPR035919">
    <property type="entry name" value="EAL_sf"/>
</dbReference>
<evidence type="ECO:0000313" key="5">
    <source>
        <dbReference type="EMBL" id="GAA0501920.1"/>
    </source>
</evidence>
<dbReference type="InterPro" id="IPR043128">
    <property type="entry name" value="Rev_trsase/Diguanyl_cyclase"/>
</dbReference>
<dbReference type="InterPro" id="IPR003660">
    <property type="entry name" value="HAMP_dom"/>
</dbReference>
<keyword evidence="6" id="KW-1185">Reference proteome</keyword>
<dbReference type="CDD" id="cd06225">
    <property type="entry name" value="HAMP"/>
    <property type="match status" value="1"/>
</dbReference>
<dbReference type="Proteomes" id="UP001500191">
    <property type="component" value="Unassembled WGS sequence"/>
</dbReference>
<dbReference type="Pfam" id="PF05228">
    <property type="entry name" value="CHASE4"/>
    <property type="match status" value="1"/>
</dbReference>
<dbReference type="SUPFAM" id="SSF141868">
    <property type="entry name" value="EAL domain-like"/>
    <property type="match status" value="1"/>
</dbReference>
<feature type="domain" description="GGDEF" evidence="4">
    <location>
        <begin position="374"/>
        <end position="499"/>
    </location>
</feature>
<name>A0ABN1BNN1_9DEIO</name>
<sequence>MNRPALRRRWWWNGPHGPGQSLRLQVVILLGMLAVPTLLVLLVVIPGLMDRRFRQIEREQVVQYTQIAREDLDTEEQRVSLFTLNFSQWTSTFDFAAGRNPGFEADAFGTSTFMGGRVDYGGITAPDGRLVTALHLDGARVVAAPATVRALLAQLPRPLPAQGAQGIVLVDAQAYLMAGRPITRDDGTGRGGVMLFARLLSQQALSELMHTPRTYTAQLTSLPADGRTALSYQPRQVIGVAPIEAPSGPAQLALKLTIPRAVHLAGQETLWQLRAVILLVTLAAILAFTAFLNRRVLRVLTQYVADTQRIARDPNHRLEPTNRTELGVLARTINDLLDHLQGREAQLREQTLRDELTGAYSRAGLTELLQDDASVRSALLVEVPRLQELSGLYGNAFVDRLIRELATRLGNGDSEHVVGRISSNGLALITRTPGQIDPVQMLTQLEEPFALREGEVTLKLVAGYAQSAYPVPFSALLRQANLALQHAIDQHEHLGIFNETMLRRSQYGHTLETQLQGAAQRQELSLMYQPISDVDTGRWIAVEALLRWQHPQLGAVPPSTFIPVAERSGQIYQLGDWALQTALRETQAARALWPEAHVNVNVSPVQLLMPDYAERVLQTLADLQVPPQLLTVEVTESSVMQDVDLACRHLRKLRDAGVRVALDDFGSGHSSLSLLTELPLDTVKLDRSFLREGAQATARGALLRNTIRLARDLHLSTVAEGVEDAAMLARLSDLGCDYAQGYHISRPDHLEDLLSLRR</sequence>
<dbReference type="EMBL" id="BAAADB010000004">
    <property type="protein sequence ID" value="GAA0501920.1"/>
    <property type="molecule type" value="Genomic_DNA"/>
</dbReference>
<accession>A0ABN1BNN1</accession>
<gene>
    <name evidence="5" type="ORF">GCM10008937_06850</name>
</gene>
<feature type="transmembrane region" description="Helical" evidence="1">
    <location>
        <begin position="273"/>
        <end position="292"/>
    </location>
</feature>
<dbReference type="SMART" id="SM00052">
    <property type="entry name" value="EAL"/>
    <property type="match status" value="1"/>
</dbReference>
<evidence type="ECO:0000259" key="4">
    <source>
        <dbReference type="PROSITE" id="PS50887"/>
    </source>
</evidence>
<dbReference type="PROSITE" id="PS50885">
    <property type="entry name" value="HAMP"/>
    <property type="match status" value="1"/>
</dbReference>
<feature type="domain" description="HAMP" evidence="3">
    <location>
        <begin position="294"/>
        <end position="345"/>
    </location>
</feature>
<evidence type="ECO:0000256" key="1">
    <source>
        <dbReference type="SAM" id="Phobius"/>
    </source>
</evidence>
<dbReference type="PROSITE" id="PS50887">
    <property type="entry name" value="GGDEF"/>
    <property type="match status" value="1"/>
</dbReference>